<sequence length="354" mass="37852">MVELPAPFADIPRLPLLFSHPPAIEPLPRLSAHLAQQSQPAPTFWIANESHNSSLSGGGGNKLRKLEYVLADARNAGAKTIVTTGGVQSNHMRQTAAAAARYGFQCVLLQKDLISQSDTDFAYHHLGNVQLDHLLGAKVLQSTTPDVALAWLRENDCEPYFIPAGASTHPLGGLGFARWAFELVEQEAARGVHFDTIFVATASGSTAGGMLAGLRLVAKLQKERSPGAEIPRRRLVSVLAKPDEEGELQRLMSDIARDTGSLIGLTGDGPYPDVELVIEERFHAGAYGRMDAQTRDAIKSLATLEGIVTDPVYTGKALAGILGRARSGDLADSKNVLFVHTGGQTSCSAYPSLR</sequence>
<accession>D8PYX6</accession>
<feature type="active site" description="Nucleophile" evidence="4">
    <location>
        <position position="89"/>
    </location>
</feature>
<dbReference type="SUPFAM" id="SSF53686">
    <property type="entry name" value="Tryptophan synthase beta subunit-like PLP-dependent enzymes"/>
    <property type="match status" value="1"/>
</dbReference>
<dbReference type="EMBL" id="GL377304">
    <property type="protein sequence ID" value="EFI98771.1"/>
    <property type="molecule type" value="Genomic_DNA"/>
</dbReference>
<proteinExistence type="inferred from homology"/>
<dbReference type="InterPro" id="IPR027278">
    <property type="entry name" value="ACCD_DCysDesulf"/>
</dbReference>
<dbReference type="InterPro" id="IPR036052">
    <property type="entry name" value="TrpB-like_PALP_sf"/>
</dbReference>
<dbReference type="GeneID" id="9585284"/>
<feature type="domain" description="Tryptophan synthase beta chain-like PALP" evidence="6">
    <location>
        <begin position="25"/>
        <end position="342"/>
    </location>
</feature>
<evidence type="ECO:0000259" key="6">
    <source>
        <dbReference type="Pfam" id="PF00291"/>
    </source>
</evidence>
<dbReference type="STRING" id="578458.D8PYX6"/>
<dbReference type="PANTHER" id="PTHR43780">
    <property type="entry name" value="1-AMINOCYCLOPROPANE-1-CARBOXYLATE DEAMINASE-RELATED"/>
    <property type="match status" value="1"/>
</dbReference>
<evidence type="ECO:0000313" key="7">
    <source>
        <dbReference type="EMBL" id="EFI98771.1"/>
    </source>
</evidence>
<dbReference type="PANTHER" id="PTHR43780:SF2">
    <property type="entry name" value="1-AMINOCYCLOPROPANE-1-CARBOXYLATE DEAMINASE-RELATED"/>
    <property type="match status" value="1"/>
</dbReference>
<dbReference type="OMA" id="YRKLKYN"/>
<organism evidence="8">
    <name type="scientific">Schizophyllum commune (strain H4-8 / FGSC 9210)</name>
    <name type="common">Split gill fungus</name>
    <dbReference type="NCBI Taxonomy" id="578458"/>
    <lineage>
        <taxon>Eukaryota</taxon>
        <taxon>Fungi</taxon>
        <taxon>Dikarya</taxon>
        <taxon>Basidiomycota</taxon>
        <taxon>Agaricomycotina</taxon>
        <taxon>Agaricomycetes</taxon>
        <taxon>Agaricomycetidae</taxon>
        <taxon>Agaricales</taxon>
        <taxon>Schizophyllaceae</taxon>
        <taxon>Schizophyllum</taxon>
    </lineage>
</organism>
<dbReference type="RefSeq" id="XP_003033674.1">
    <property type="nucleotide sequence ID" value="XM_003033628.1"/>
</dbReference>
<reference evidence="7 8" key="1">
    <citation type="journal article" date="2010" name="Nat. Biotechnol.">
        <title>Genome sequence of the model mushroom Schizophyllum commune.</title>
        <authorList>
            <person name="Ohm R.A."/>
            <person name="de Jong J.F."/>
            <person name="Lugones L.G."/>
            <person name="Aerts A."/>
            <person name="Kothe E."/>
            <person name="Stajich J.E."/>
            <person name="de Vries R.P."/>
            <person name="Record E."/>
            <person name="Levasseur A."/>
            <person name="Baker S.E."/>
            <person name="Bartholomew K.A."/>
            <person name="Coutinho P.M."/>
            <person name="Erdmann S."/>
            <person name="Fowler T.J."/>
            <person name="Gathman A.C."/>
            <person name="Lombard V."/>
            <person name="Henrissat B."/>
            <person name="Knabe N."/>
            <person name="Kuees U."/>
            <person name="Lilly W.W."/>
            <person name="Lindquist E."/>
            <person name="Lucas S."/>
            <person name="Magnuson J.K."/>
            <person name="Piumi F."/>
            <person name="Raudaskoski M."/>
            <person name="Salamov A."/>
            <person name="Schmutz J."/>
            <person name="Schwarze F.W.M.R."/>
            <person name="vanKuyk P.A."/>
            <person name="Horton J.S."/>
            <person name="Grigoriev I.V."/>
            <person name="Woesten H.A.B."/>
        </authorList>
    </citation>
    <scope>NUCLEOTIDE SEQUENCE [LARGE SCALE GENOMIC DNA]</scope>
    <source>
        <strain evidence="8">H4-8 / FGSC 9210</strain>
    </source>
</reference>
<evidence type="ECO:0000256" key="3">
    <source>
        <dbReference type="ARBA" id="ARBA00022898"/>
    </source>
</evidence>
<keyword evidence="8" id="KW-1185">Reference proteome</keyword>
<dbReference type="GO" id="GO:0019148">
    <property type="term" value="F:D-cysteine desulfhydrase activity"/>
    <property type="evidence" value="ECO:0007669"/>
    <property type="project" value="TreeGrafter"/>
</dbReference>
<evidence type="ECO:0000256" key="1">
    <source>
        <dbReference type="ARBA" id="ARBA00001933"/>
    </source>
</evidence>
<evidence type="ECO:0000256" key="5">
    <source>
        <dbReference type="PIRSR" id="PIRSR006278-2"/>
    </source>
</evidence>
<gene>
    <name evidence="7" type="ORF">SCHCODRAFT_52809</name>
</gene>
<dbReference type="Proteomes" id="UP000007431">
    <property type="component" value="Unassembled WGS sequence"/>
</dbReference>
<dbReference type="InterPro" id="IPR001926">
    <property type="entry name" value="TrpB-like_PALP"/>
</dbReference>
<evidence type="ECO:0000256" key="2">
    <source>
        <dbReference type="ARBA" id="ARBA00008639"/>
    </source>
</evidence>
<dbReference type="OrthoDB" id="10266364at2759"/>
<comment type="similarity">
    <text evidence="2">Belongs to the ACC deaminase/D-cysteine desulfhydrase family.</text>
</comment>
<dbReference type="InParanoid" id="D8PYX6"/>
<dbReference type="VEuPathDB" id="FungiDB:SCHCODRAFT_02663997"/>
<dbReference type="KEGG" id="scm:SCHCO_02663997"/>
<dbReference type="PIRSF" id="PIRSF006278">
    <property type="entry name" value="ACCD_DCysDesulf"/>
    <property type="match status" value="1"/>
</dbReference>
<comment type="cofactor">
    <cofactor evidence="1">
        <name>pyridoxal 5'-phosphate</name>
        <dbReference type="ChEBI" id="CHEBI:597326"/>
    </cofactor>
</comment>
<feature type="modified residue" description="N6-(pyridoxal phosphate)lysine" evidence="5">
    <location>
        <position position="62"/>
    </location>
</feature>
<keyword evidence="3 5" id="KW-0663">Pyridoxal phosphate</keyword>
<evidence type="ECO:0000313" key="8">
    <source>
        <dbReference type="Proteomes" id="UP000007431"/>
    </source>
</evidence>
<evidence type="ECO:0000256" key="4">
    <source>
        <dbReference type="PIRSR" id="PIRSR006278-1"/>
    </source>
</evidence>
<dbReference type="Pfam" id="PF00291">
    <property type="entry name" value="PALP"/>
    <property type="match status" value="1"/>
</dbReference>
<dbReference type="AlphaFoldDB" id="D8PYX6"/>
<dbReference type="eggNOG" id="ENOG502QPS1">
    <property type="taxonomic scope" value="Eukaryota"/>
</dbReference>
<protein>
    <recommendedName>
        <fullName evidence="6">Tryptophan synthase beta chain-like PALP domain-containing protein</fullName>
    </recommendedName>
</protein>
<name>D8PYX6_SCHCM</name>
<dbReference type="Gene3D" id="3.40.50.1100">
    <property type="match status" value="2"/>
</dbReference>
<dbReference type="HOGENOM" id="CLU_048897_2_0_1"/>